<evidence type="ECO:0000256" key="1">
    <source>
        <dbReference type="SAM" id="MobiDB-lite"/>
    </source>
</evidence>
<dbReference type="Gene3D" id="3.90.1580.10">
    <property type="entry name" value="paralog of FGE (formylglycine-generating enzyme)"/>
    <property type="match status" value="1"/>
</dbReference>
<reference evidence="4 5" key="1">
    <citation type="submission" date="2024-01" db="EMBL/GenBank/DDBJ databases">
        <title>Multi-omics insights into the function and evolution of sodium benzoate biodegradation pathways in Benzoatithermus flavus gen. nov., sp. nov. from hot spring.</title>
        <authorList>
            <person name="Hu C.-J."/>
            <person name="Li W.-J."/>
        </authorList>
    </citation>
    <scope>NUCLEOTIDE SEQUENCE [LARGE SCALE GENOMIC DNA]</scope>
    <source>
        <strain evidence="4 5">SYSU G07066</strain>
    </source>
</reference>
<keyword evidence="2" id="KW-0732">Signal</keyword>
<protein>
    <submittedName>
        <fullName evidence="4">SUMF1/EgtB/PvdO family nonheme iron enzyme</fullName>
    </submittedName>
</protein>
<gene>
    <name evidence="4" type="ORF">U1T56_02155</name>
</gene>
<feature type="signal peptide" evidence="2">
    <location>
        <begin position="1"/>
        <end position="27"/>
    </location>
</feature>
<sequence length="266" mass="29129">MAGHSRYWVSGLLAACLIAGGAGSPMAQGRGPVEEPTSGLVFQPIQGGCFDMGDLDVGVIEQVCVDDFLLARTEVTNAQFRQFRPEHRSGSFAGRSLDGDDQPVANVSWRDAVAYAAWLGDRTGHRFRLPTEAEWEYAARGGTRTARFWGADEDDAARYANLKERPGLPTDGHVVTAPVGSLAPNPFGLHDMLGNVSEWVEDAYLPGADRYGDRRRNPKVEGDGRLRVRRGGSFDDPPRIVRTSARDFYAADFAVPQTGFRLVMER</sequence>
<dbReference type="EMBL" id="JBBLZC010000001">
    <property type="protein sequence ID" value="MEK0081939.1"/>
    <property type="molecule type" value="Genomic_DNA"/>
</dbReference>
<dbReference type="InterPro" id="IPR016187">
    <property type="entry name" value="CTDL_fold"/>
</dbReference>
<evidence type="ECO:0000259" key="3">
    <source>
        <dbReference type="Pfam" id="PF03781"/>
    </source>
</evidence>
<dbReference type="Proteomes" id="UP001375743">
    <property type="component" value="Unassembled WGS sequence"/>
</dbReference>
<evidence type="ECO:0000256" key="2">
    <source>
        <dbReference type="SAM" id="SignalP"/>
    </source>
</evidence>
<dbReference type="PANTHER" id="PTHR23150:SF19">
    <property type="entry name" value="FORMYLGLYCINE-GENERATING ENZYME"/>
    <property type="match status" value="1"/>
</dbReference>
<accession>A0ABU8XLK2</accession>
<comment type="caution">
    <text evidence="4">The sequence shown here is derived from an EMBL/GenBank/DDBJ whole genome shotgun (WGS) entry which is preliminary data.</text>
</comment>
<dbReference type="PANTHER" id="PTHR23150">
    <property type="entry name" value="SULFATASE MODIFYING FACTOR 1, 2"/>
    <property type="match status" value="1"/>
</dbReference>
<dbReference type="SUPFAM" id="SSF56436">
    <property type="entry name" value="C-type lectin-like"/>
    <property type="match status" value="1"/>
</dbReference>
<feature type="region of interest" description="Disordered" evidence="1">
    <location>
        <begin position="211"/>
        <end position="231"/>
    </location>
</feature>
<dbReference type="RefSeq" id="WP_418157779.1">
    <property type="nucleotide sequence ID" value="NZ_JBBLZC010000001.1"/>
</dbReference>
<feature type="chain" id="PRO_5045766446" evidence="2">
    <location>
        <begin position="28"/>
        <end position="266"/>
    </location>
</feature>
<dbReference type="Pfam" id="PF03781">
    <property type="entry name" value="FGE-sulfatase"/>
    <property type="match status" value="1"/>
</dbReference>
<evidence type="ECO:0000313" key="5">
    <source>
        <dbReference type="Proteomes" id="UP001375743"/>
    </source>
</evidence>
<keyword evidence="5" id="KW-1185">Reference proteome</keyword>
<proteinExistence type="predicted"/>
<name>A0ABU8XLK2_9PROT</name>
<dbReference type="InterPro" id="IPR042095">
    <property type="entry name" value="SUMF_sf"/>
</dbReference>
<organism evidence="4 5">
    <name type="scientific">Benzoatithermus flavus</name>
    <dbReference type="NCBI Taxonomy" id="3108223"/>
    <lineage>
        <taxon>Bacteria</taxon>
        <taxon>Pseudomonadati</taxon>
        <taxon>Pseudomonadota</taxon>
        <taxon>Alphaproteobacteria</taxon>
        <taxon>Geminicoccales</taxon>
        <taxon>Geminicoccaceae</taxon>
        <taxon>Benzoatithermus</taxon>
    </lineage>
</organism>
<dbReference type="InterPro" id="IPR005532">
    <property type="entry name" value="SUMF_dom"/>
</dbReference>
<feature type="domain" description="Sulfatase-modifying factor enzyme-like" evidence="3">
    <location>
        <begin position="45"/>
        <end position="263"/>
    </location>
</feature>
<evidence type="ECO:0000313" key="4">
    <source>
        <dbReference type="EMBL" id="MEK0081939.1"/>
    </source>
</evidence>
<dbReference type="InterPro" id="IPR051043">
    <property type="entry name" value="Sulfatase_Mod_Factor_Kinase"/>
</dbReference>